<dbReference type="InterPro" id="IPR036942">
    <property type="entry name" value="Beta-barrel_TonB_sf"/>
</dbReference>
<dbReference type="GO" id="GO:0009279">
    <property type="term" value="C:cell outer membrane"/>
    <property type="evidence" value="ECO:0007669"/>
    <property type="project" value="UniProtKB-SubCell"/>
</dbReference>
<dbReference type="GeneID" id="93101102"/>
<dbReference type="OrthoDB" id="1096003at2"/>
<keyword evidence="5 7" id="KW-0472">Membrane</keyword>
<dbReference type="InterPro" id="IPR023997">
    <property type="entry name" value="TonB-dep_OMP_SusC/RagA_CS"/>
</dbReference>
<dbReference type="Gene3D" id="2.40.170.20">
    <property type="entry name" value="TonB-dependent receptor, beta-barrel domain"/>
    <property type="match status" value="1"/>
</dbReference>
<dbReference type="EMBL" id="JACIES010000001">
    <property type="protein sequence ID" value="MBB4024886.1"/>
    <property type="molecule type" value="Genomic_DNA"/>
</dbReference>
<name>A0A7W6HTU8_9BACT</name>
<dbReference type="NCBIfam" id="TIGR04056">
    <property type="entry name" value="OMP_RagA_SusC"/>
    <property type="match status" value="1"/>
</dbReference>
<sequence length="1177" mass="133208">MKKESIFPLFRGWKLREKVKSCTCFRYAFALCLICMTSLVFAQEKKLSYKWEEKSLSDVLNTLEKVGVYKFVFNYDDVKLYKVTAEVKEKSIPEILDVVLQDIPLAYKVSGEYVLIRKKDDVSPRWRWITGKVVDENNTPLPGVTVMIKELKIGGTTSVDGTYRVGLPEEMKQFTIVFSFVGMETKEIVYKGKEVVNVVLKESTEVVDEVVVTGYQVLREKGMAGAYSKIKGEDLNFTGTETLEQLLQGMLPGVMVMNQSGLTGMRQKVRVRGTSTIMGNADPVWVVDGIIQEDNVPFEMNQFTTIDQENLDMMKDFIGGAISWLNPNDIEDITVLKDASATAIYGVKAANGVIVITTKKGESGRLTLNYSGNFSTSVRMNYKKLELMNSKQRVDLSREAYLRGARIPTETVGYGGLVLAYERGEINGEQFNSAAKKLETMNTDWFDILYRTPFSQNHNISFSGGNENSTYRASFGFSDQQNTARGNGQTSYSANLNVTSTFWKQLTISTSLSGGYTETTAFAEGVDPFGYAFRTSRVIPCYDGEELFYYKDGGYNYNILNELANSGNENTTSNLNIDVNARWIITENLTLSLLLGGATSTSSARMWFTERSRYIAGLRGYEFGEYSVLDKPFQDSKLPFGGKLVEVNNRNFNYTMRGQVEYVKLSGAHTFNVMAGVEVRSNQYDGSSQTNWGYQPDRGMSVVDVPIETPSGIINDAYARTKPAITNELSNYFSYFVSGGYMYDNRYSINLSMRGDMSNRFGQDTKHRFQPVWSLGLRWNVTDEHWLQGQDILSNLAITASLGYQGNVAEGVSPDLIARMEPIQKTTGEYQMKIVKRPTPDLKWEKTLSSNIGVDLSFFKNRINGVFNYYYKKTTDLITQREVPLENGVRSMYINSGDLTNKGWELSLSVVPVRTKNFMWSIGTSFSHNNNKIKSQLETTQSWEEATAGTYQKEGYPVGSFWAFHFTGLNPENGGPMFDLSNANTNAAKDDVTEYMVYMGTIEPRTTLGLNMMFRWKRFSLPLTIYLSRGNKTFLTTPYTKSYEMPSEFNNASTELLKRWRQPGDEKHTKIPSIPVRENCEDVYPFGNDNGIAPYKMWELSDIRVVNTWFIRFNNFSFSYDLPERWISSFAQSVIISFSATNPLQIKSKDFKGRDPEVALGKQPRPQNFSFGINVSF</sequence>
<gene>
    <name evidence="9" type="ORF">GGR14_000647</name>
</gene>
<keyword evidence="4 7" id="KW-0812">Transmembrane</keyword>
<reference evidence="9 10" key="1">
    <citation type="submission" date="2020-08" db="EMBL/GenBank/DDBJ databases">
        <title>Genomic Encyclopedia of Type Strains, Phase IV (KMG-IV): sequencing the most valuable type-strain genomes for metagenomic binning, comparative biology and taxonomic classification.</title>
        <authorList>
            <person name="Goeker M."/>
        </authorList>
    </citation>
    <scope>NUCLEOTIDE SEQUENCE [LARGE SCALE GENOMIC DNA]</scope>
    <source>
        <strain evidence="9 10">DSM 105721</strain>
    </source>
</reference>
<dbReference type="Proteomes" id="UP000546007">
    <property type="component" value="Unassembled WGS sequence"/>
</dbReference>
<evidence type="ECO:0000256" key="5">
    <source>
        <dbReference type="ARBA" id="ARBA00023136"/>
    </source>
</evidence>
<keyword evidence="3 7" id="KW-1134">Transmembrane beta strand</keyword>
<evidence type="ECO:0000313" key="10">
    <source>
        <dbReference type="Proteomes" id="UP000546007"/>
    </source>
</evidence>
<dbReference type="InterPro" id="IPR012910">
    <property type="entry name" value="Plug_dom"/>
</dbReference>
<dbReference type="InterPro" id="IPR008969">
    <property type="entry name" value="CarboxyPept-like_regulatory"/>
</dbReference>
<dbReference type="RefSeq" id="WP_124316333.1">
    <property type="nucleotide sequence ID" value="NZ_AP028155.1"/>
</dbReference>
<evidence type="ECO:0000259" key="8">
    <source>
        <dbReference type="Pfam" id="PF07715"/>
    </source>
</evidence>
<keyword evidence="10" id="KW-1185">Reference proteome</keyword>
<dbReference type="SUPFAM" id="SSF56935">
    <property type="entry name" value="Porins"/>
    <property type="match status" value="1"/>
</dbReference>
<evidence type="ECO:0000256" key="2">
    <source>
        <dbReference type="ARBA" id="ARBA00022448"/>
    </source>
</evidence>
<dbReference type="InterPro" id="IPR039426">
    <property type="entry name" value="TonB-dep_rcpt-like"/>
</dbReference>
<dbReference type="InterPro" id="IPR023996">
    <property type="entry name" value="TonB-dep_OMP_SusC/RagA"/>
</dbReference>
<evidence type="ECO:0000256" key="3">
    <source>
        <dbReference type="ARBA" id="ARBA00022452"/>
    </source>
</evidence>
<evidence type="ECO:0000256" key="4">
    <source>
        <dbReference type="ARBA" id="ARBA00022692"/>
    </source>
</evidence>
<comment type="caution">
    <text evidence="9">The sequence shown here is derived from an EMBL/GenBank/DDBJ whole genome shotgun (WGS) entry which is preliminary data.</text>
</comment>
<accession>A0A7W6HTU8</accession>
<dbReference type="SUPFAM" id="SSF49464">
    <property type="entry name" value="Carboxypeptidase regulatory domain-like"/>
    <property type="match status" value="1"/>
</dbReference>
<dbReference type="Pfam" id="PF13715">
    <property type="entry name" value="CarbopepD_reg_2"/>
    <property type="match status" value="1"/>
</dbReference>
<keyword evidence="6 7" id="KW-0998">Cell outer membrane</keyword>
<comment type="subcellular location">
    <subcellularLocation>
        <location evidence="1 7">Cell outer membrane</location>
        <topology evidence="1 7">Multi-pass membrane protein</topology>
    </subcellularLocation>
</comment>
<keyword evidence="2 7" id="KW-0813">Transport</keyword>
<dbReference type="Pfam" id="PF07715">
    <property type="entry name" value="Plug"/>
    <property type="match status" value="1"/>
</dbReference>
<organism evidence="9 10">
    <name type="scientific">Butyricimonas faecihominis</name>
    <dbReference type="NCBI Taxonomy" id="1472416"/>
    <lineage>
        <taxon>Bacteria</taxon>
        <taxon>Pseudomonadati</taxon>
        <taxon>Bacteroidota</taxon>
        <taxon>Bacteroidia</taxon>
        <taxon>Bacteroidales</taxon>
        <taxon>Odoribacteraceae</taxon>
        <taxon>Butyricimonas</taxon>
    </lineage>
</organism>
<proteinExistence type="inferred from homology"/>
<dbReference type="NCBIfam" id="TIGR04057">
    <property type="entry name" value="SusC_RagA_signa"/>
    <property type="match status" value="1"/>
</dbReference>
<comment type="similarity">
    <text evidence="7">Belongs to the TonB-dependent receptor family.</text>
</comment>
<dbReference type="Gene3D" id="2.170.130.10">
    <property type="entry name" value="TonB-dependent receptor, plug domain"/>
    <property type="match status" value="1"/>
</dbReference>
<evidence type="ECO:0000313" key="9">
    <source>
        <dbReference type="EMBL" id="MBB4024886.1"/>
    </source>
</evidence>
<dbReference type="Gene3D" id="2.60.40.1120">
    <property type="entry name" value="Carboxypeptidase-like, regulatory domain"/>
    <property type="match status" value="1"/>
</dbReference>
<evidence type="ECO:0000256" key="6">
    <source>
        <dbReference type="ARBA" id="ARBA00023237"/>
    </source>
</evidence>
<dbReference type="PROSITE" id="PS52016">
    <property type="entry name" value="TONB_DEPENDENT_REC_3"/>
    <property type="match status" value="1"/>
</dbReference>
<dbReference type="InterPro" id="IPR037066">
    <property type="entry name" value="Plug_dom_sf"/>
</dbReference>
<evidence type="ECO:0000256" key="7">
    <source>
        <dbReference type="PROSITE-ProRule" id="PRU01360"/>
    </source>
</evidence>
<protein>
    <submittedName>
        <fullName evidence="9">TonB-linked SusC/RagA family outer membrane protein</fullName>
    </submittedName>
</protein>
<evidence type="ECO:0000256" key="1">
    <source>
        <dbReference type="ARBA" id="ARBA00004571"/>
    </source>
</evidence>
<feature type="domain" description="TonB-dependent receptor plug" evidence="8">
    <location>
        <begin position="223"/>
        <end position="353"/>
    </location>
</feature>
<dbReference type="AlphaFoldDB" id="A0A7W6HTU8"/>